<dbReference type="InterPro" id="IPR032675">
    <property type="entry name" value="LRR_dom_sf"/>
</dbReference>
<name>A0ABD1E375_HYPHA</name>
<dbReference type="EMBL" id="JBDJPC010000012">
    <property type="protein sequence ID" value="KAL1489129.1"/>
    <property type="molecule type" value="Genomic_DNA"/>
</dbReference>
<accession>A0ABD1E375</accession>
<dbReference type="Proteomes" id="UP001566132">
    <property type="component" value="Unassembled WGS sequence"/>
</dbReference>
<proteinExistence type="predicted"/>
<gene>
    <name evidence="1" type="ORF">ABEB36_014072</name>
</gene>
<organism evidence="1 2">
    <name type="scientific">Hypothenemus hampei</name>
    <name type="common">Coffee berry borer</name>
    <dbReference type="NCBI Taxonomy" id="57062"/>
    <lineage>
        <taxon>Eukaryota</taxon>
        <taxon>Metazoa</taxon>
        <taxon>Ecdysozoa</taxon>
        <taxon>Arthropoda</taxon>
        <taxon>Hexapoda</taxon>
        <taxon>Insecta</taxon>
        <taxon>Pterygota</taxon>
        <taxon>Neoptera</taxon>
        <taxon>Endopterygota</taxon>
        <taxon>Coleoptera</taxon>
        <taxon>Polyphaga</taxon>
        <taxon>Cucujiformia</taxon>
        <taxon>Curculionidae</taxon>
        <taxon>Scolytinae</taxon>
        <taxon>Hypothenemus</taxon>
    </lineage>
</organism>
<dbReference type="SUPFAM" id="SSF52047">
    <property type="entry name" value="RNI-like"/>
    <property type="match status" value="1"/>
</dbReference>
<comment type="caution">
    <text evidence="1">The sequence shown here is derived from an EMBL/GenBank/DDBJ whole genome shotgun (WGS) entry which is preliminary data.</text>
</comment>
<sequence length="146" mass="17147">MLQRIFDCPSLEELRLQNLSFRSIEHLPMESLSNKVTKLKTLDISMSIITEELLIQILKNTRNLEYLIMGELELAWWEHLTDEDMLPIISHCKKLSHLNIEDASQISLVTLARTCENLPNLRQICTSCEEMTEEMVNNFEICFRYD</sequence>
<protein>
    <submittedName>
        <fullName evidence="1">Uncharacterized protein</fullName>
    </submittedName>
</protein>
<evidence type="ECO:0000313" key="1">
    <source>
        <dbReference type="EMBL" id="KAL1489129.1"/>
    </source>
</evidence>
<reference evidence="1 2" key="1">
    <citation type="submission" date="2024-05" db="EMBL/GenBank/DDBJ databases">
        <title>Genetic variation in Jamaican populations of the coffee berry borer (Hypothenemus hampei).</title>
        <authorList>
            <person name="Errbii M."/>
            <person name="Myrie A."/>
        </authorList>
    </citation>
    <scope>NUCLEOTIDE SEQUENCE [LARGE SCALE GENOMIC DNA]</scope>
    <source>
        <strain evidence="1">JA-Hopewell-2020-01-JO</strain>
        <tissue evidence="1">Whole body</tissue>
    </source>
</reference>
<dbReference type="Gene3D" id="3.80.10.10">
    <property type="entry name" value="Ribonuclease Inhibitor"/>
    <property type="match status" value="1"/>
</dbReference>
<keyword evidence="2" id="KW-1185">Reference proteome</keyword>
<evidence type="ECO:0000313" key="2">
    <source>
        <dbReference type="Proteomes" id="UP001566132"/>
    </source>
</evidence>
<dbReference type="AlphaFoldDB" id="A0ABD1E375"/>